<dbReference type="Proteomes" id="UP000648075">
    <property type="component" value="Unassembled WGS sequence"/>
</dbReference>
<feature type="domain" description="Cell wall hydrolase SleB" evidence="1">
    <location>
        <begin position="116"/>
        <end position="224"/>
    </location>
</feature>
<sequence length="392" mass="41993">MIGRWPLVAVCLAIIAVFVLQMHGPHSARLTHRQSPAAAGAPLPGARAQTPLAAPPVEPLVFARIDRDSARAINAAIGFQPLGPDAPIPFVVPPASADYARALDCLASAVWYEAGDDRGGQQAVAQVVLNRLRHPAYPHTVCGVVYQGAQRSTGCQFTFTCDGALARRPSVAGWQRARETARAFLAGTTDPRVGMATHYHTDWVHPYWSASLDKIAKVGTHLFFRWHGGWGRRAAFASGYAGGEQREPRLAMLSPAHAGGDTPRLAYALDDPAGLAAARPPGSGLVDRGSGDHFILVDAQGDGDALALQGLGQCRGASYCKVVGWDRRAQGFGSPDNPVARTVAFLYVSDRRTGVEVVLWDCGRYNRPVDSQCLSEANRRWISFQGDLSRAS</sequence>
<gene>
    <name evidence="2" type="ORF">GCM10011614_25140</name>
</gene>
<accession>A0A918UHM4</accession>
<reference evidence="2" key="2">
    <citation type="submission" date="2020-09" db="EMBL/GenBank/DDBJ databases">
        <authorList>
            <person name="Sun Q."/>
            <person name="Kim S."/>
        </authorList>
    </citation>
    <scope>NUCLEOTIDE SEQUENCE</scope>
    <source>
        <strain evidence="2">KCTC 32255</strain>
    </source>
</reference>
<dbReference type="Gene3D" id="1.10.10.2520">
    <property type="entry name" value="Cell wall hydrolase SleB, domain 1"/>
    <property type="match status" value="1"/>
</dbReference>
<dbReference type="EMBL" id="BMZA01000010">
    <property type="protein sequence ID" value="GGZ09301.1"/>
    <property type="molecule type" value="Genomic_DNA"/>
</dbReference>
<dbReference type="InterPro" id="IPR011105">
    <property type="entry name" value="Cell_wall_hydrolase_SleB"/>
</dbReference>
<evidence type="ECO:0000259" key="1">
    <source>
        <dbReference type="Pfam" id="PF07486"/>
    </source>
</evidence>
<protein>
    <recommendedName>
        <fullName evidence="1">Cell wall hydrolase SleB domain-containing protein</fullName>
    </recommendedName>
</protein>
<dbReference type="Pfam" id="PF07486">
    <property type="entry name" value="Hydrolase_2"/>
    <property type="match status" value="1"/>
</dbReference>
<reference evidence="2" key="1">
    <citation type="journal article" date="2014" name="Int. J. Syst. Evol. Microbiol.">
        <title>Complete genome sequence of Corynebacterium casei LMG S-19264T (=DSM 44701T), isolated from a smear-ripened cheese.</title>
        <authorList>
            <consortium name="US DOE Joint Genome Institute (JGI-PGF)"/>
            <person name="Walter F."/>
            <person name="Albersmeier A."/>
            <person name="Kalinowski J."/>
            <person name="Ruckert C."/>
        </authorList>
    </citation>
    <scope>NUCLEOTIDE SEQUENCE</scope>
    <source>
        <strain evidence="2">KCTC 32255</strain>
    </source>
</reference>
<dbReference type="InterPro" id="IPR042047">
    <property type="entry name" value="SleB_dom1"/>
</dbReference>
<dbReference type="RefSeq" id="WP_189621563.1">
    <property type="nucleotide sequence ID" value="NZ_BMZA01000010.1"/>
</dbReference>
<evidence type="ECO:0000313" key="2">
    <source>
        <dbReference type="EMBL" id="GGZ09301.1"/>
    </source>
</evidence>
<organism evidence="2 3">
    <name type="scientific">Novosphingobium colocasiae</name>
    <dbReference type="NCBI Taxonomy" id="1256513"/>
    <lineage>
        <taxon>Bacteria</taxon>
        <taxon>Pseudomonadati</taxon>
        <taxon>Pseudomonadota</taxon>
        <taxon>Alphaproteobacteria</taxon>
        <taxon>Sphingomonadales</taxon>
        <taxon>Sphingomonadaceae</taxon>
        <taxon>Novosphingobium</taxon>
    </lineage>
</organism>
<name>A0A918UHM4_9SPHN</name>
<dbReference type="AlphaFoldDB" id="A0A918UHM4"/>
<evidence type="ECO:0000313" key="3">
    <source>
        <dbReference type="Proteomes" id="UP000648075"/>
    </source>
</evidence>
<keyword evidence="3" id="KW-1185">Reference proteome</keyword>
<proteinExistence type="predicted"/>
<comment type="caution">
    <text evidence="2">The sequence shown here is derived from an EMBL/GenBank/DDBJ whole genome shotgun (WGS) entry which is preliminary data.</text>
</comment>
<dbReference type="GO" id="GO:0016787">
    <property type="term" value="F:hydrolase activity"/>
    <property type="evidence" value="ECO:0007669"/>
    <property type="project" value="InterPro"/>
</dbReference>